<feature type="chain" id="PRO_5021864858" evidence="1">
    <location>
        <begin position="25"/>
        <end position="109"/>
    </location>
</feature>
<feature type="signal peptide" evidence="1">
    <location>
        <begin position="1"/>
        <end position="24"/>
    </location>
</feature>
<dbReference type="RefSeq" id="WP_145169033.1">
    <property type="nucleotide sequence ID" value="NZ_CP036525.1"/>
</dbReference>
<keyword evidence="3" id="KW-1185">Reference proteome</keyword>
<keyword evidence="1" id="KW-0732">Signal</keyword>
<sequence length="109" mass="11711" precursor="true">MKATKHLLPVLISLVAVGTVASLAATKAPTSVSPLDGKYVVVSQPSVVHRVHGNGRFESVGQTDFVVVPMQRTSNANSCDYWIPLKDVSLLEVFNSKEDAGDFVGDRDQ</sequence>
<reference evidence="2 3" key="1">
    <citation type="submission" date="2019-02" db="EMBL/GenBank/DDBJ databases">
        <title>Deep-cultivation of Planctomycetes and their phenomic and genomic characterization uncovers novel biology.</title>
        <authorList>
            <person name="Wiegand S."/>
            <person name="Jogler M."/>
            <person name="Boedeker C."/>
            <person name="Pinto D."/>
            <person name="Vollmers J."/>
            <person name="Rivas-Marin E."/>
            <person name="Kohn T."/>
            <person name="Peeters S.H."/>
            <person name="Heuer A."/>
            <person name="Rast P."/>
            <person name="Oberbeckmann S."/>
            <person name="Bunk B."/>
            <person name="Jeske O."/>
            <person name="Meyerdierks A."/>
            <person name="Storesund J.E."/>
            <person name="Kallscheuer N."/>
            <person name="Luecker S."/>
            <person name="Lage O.M."/>
            <person name="Pohl T."/>
            <person name="Merkel B.J."/>
            <person name="Hornburger P."/>
            <person name="Mueller R.-W."/>
            <person name="Bruemmer F."/>
            <person name="Labrenz M."/>
            <person name="Spormann A.M."/>
            <person name="Op den Camp H."/>
            <person name="Overmann J."/>
            <person name="Amann R."/>
            <person name="Jetten M.S.M."/>
            <person name="Mascher T."/>
            <person name="Medema M.H."/>
            <person name="Devos D.P."/>
            <person name="Kaster A.-K."/>
            <person name="Ovreas L."/>
            <person name="Rohde M."/>
            <person name="Galperin M.Y."/>
            <person name="Jogler C."/>
        </authorList>
    </citation>
    <scope>NUCLEOTIDE SEQUENCE [LARGE SCALE GENOMIC DNA]</scope>
    <source>
        <strain evidence="2 3">K22_7</strain>
    </source>
</reference>
<accession>A0A517N856</accession>
<dbReference type="Proteomes" id="UP000318538">
    <property type="component" value="Chromosome"/>
</dbReference>
<name>A0A517N856_9BACT</name>
<gene>
    <name evidence="2" type="ORF">K227x_17070</name>
</gene>
<proteinExistence type="predicted"/>
<evidence type="ECO:0000313" key="2">
    <source>
        <dbReference type="EMBL" id="QDT03325.1"/>
    </source>
</evidence>
<dbReference type="KEGG" id="rlc:K227x_17070"/>
<protein>
    <submittedName>
        <fullName evidence="2">Uncharacterized protein</fullName>
    </submittedName>
</protein>
<dbReference type="OrthoDB" id="287577at2"/>
<organism evidence="2 3">
    <name type="scientific">Rubripirellula lacrimiformis</name>
    <dbReference type="NCBI Taxonomy" id="1930273"/>
    <lineage>
        <taxon>Bacteria</taxon>
        <taxon>Pseudomonadati</taxon>
        <taxon>Planctomycetota</taxon>
        <taxon>Planctomycetia</taxon>
        <taxon>Pirellulales</taxon>
        <taxon>Pirellulaceae</taxon>
        <taxon>Rubripirellula</taxon>
    </lineage>
</organism>
<dbReference type="EMBL" id="CP036525">
    <property type="protein sequence ID" value="QDT03325.1"/>
    <property type="molecule type" value="Genomic_DNA"/>
</dbReference>
<evidence type="ECO:0000256" key="1">
    <source>
        <dbReference type="SAM" id="SignalP"/>
    </source>
</evidence>
<evidence type="ECO:0000313" key="3">
    <source>
        <dbReference type="Proteomes" id="UP000318538"/>
    </source>
</evidence>
<dbReference type="AlphaFoldDB" id="A0A517N856"/>